<dbReference type="InParanoid" id="M1DZZ2"/>
<evidence type="ECO:0000313" key="3">
    <source>
        <dbReference type="Proteomes" id="UP000011115"/>
    </source>
</evidence>
<feature type="compositionally biased region" description="Polar residues" evidence="1">
    <location>
        <begin position="116"/>
        <end position="142"/>
    </location>
</feature>
<reference evidence="3" key="1">
    <citation type="journal article" date="2011" name="Nature">
        <title>Genome sequence and analysis of the tuber crop potato.</title>
        <authorList>
            <consortium name="The Potato Genome Sequencing Consortium"/>
        </authorList>
    </citation>
    <scope>NUCLEOTIDE SEQUENCE [LARGE SCALE GENOMIC DNA]</scope>
    <source>
        <strain evidence="3">cv. DM1-3 516 R44</strain>
    </source>
</reference>
<dbReference type="HOGENOM" id="CLU_136467_0_0_1"/>
<dbReference type="PaxDb" id="4113-PGSC0003DMT400097126"/>
<sequence>MKPKTTVERSILYDDFVNLVIHNCGLNCQSKDIVISYILSFFHNKKVLPFKITDQPSLLVYLGGVVRLILRVYQVENPIEKDHKLEEEQDMLNDEFDVVDMNNHDDEIGKDEVSDLESNNPPTLIIGNNNPASSQSSRVNNF</sequence>
<feature type="region of interest" description="Disordered" evidence="1">
    <location>
        <begin position="102"/>
        <end position="142"/>
    </location>
</feature>
<dbReference type="eggNOG" id="ENOG502R84X">
    <property type="taxonomic scope" value="Eukaryota"/>
</dbReference>
<dbReference type="AlphaFoldDB" id="M1DZZ2"/>
<feature type="compositionally biased region" description="Basic and acidic residues" evidence="1">
    <location>
        <begin position="102"/>
        <end position="113"/>
    </location>
</feature>
<protein>
    <submittedName>
        <fullName evidence="2">Uncharacterized protein</fullName>
    </submittedName>
</protein>
<name>M1DZZ2_SOLTU</name>
<keyword evidence="3" id="KW-1185">Reference proteome</keyword>
<accession>M1DZZ2</accession>
<evidence type="ECO:0000256" key="1">
    <source>
        <dbReference type="SAM" id="MobiDB-lite"/>
    </source>
</evidence>
<proteinExistence type="predicted"/>
<reference evidence="2" key="2">
    <citation type="submission" date="2015-06" db="UniProtKB">
        <authorList>
            <consortium name="EnsemblPlants"/>
        </authorList>
    </citation>
    <scope>IDENTIFICATION</scope>
    <source>
        <strain evidence="2">DM1-3 516 R44</strain>
    </source>
</reference>
<dbReference type="Proteomes" id="UP000011115">
    <property type="component" value="Unassembled WGS sequence"/>
</dbReference>
<evidence type="ECO:0000313" key="2">
    <source>
        <dbReference type="EnsemblPlants" id="PGSC0003DMT400097126"/>
    </source>
</evidence>
<dbReference type="Gramene" id="PGSC0003DMT400097126">
    <property type="protein sequence ID" value="PGSC0003DMT400097126"/>
    <property type="gene ID" value="PGSC0003DMG400046697"/>
</dbReference>
<organism evidence="2 3">
    <name type="scientific">Solanum tuberosum</name>
    <name type="common">Potato</name>
    <dbReference type="NCBI Taxonomy" id="4113"/>
    <lineage>
        <taxon>Eukaryota</taxon>
        <taxon>Viridiplantae</taxon>
        <taxon>Streptophyta</taxon>
        <taxon>Embryophyta</taxon>
        <taxon>Tracheophyta</taxon>
        <taxon>Spermatophyta</taxon>
        <taxon>Magnoliopsida</taxon>
        <taxon>eudicotyledons</taxon>
        <taxon>Gunneridae</taxon>
        <taxon>Pentapetalae</taxon>
        <taxon>asterids</taxon>
        <taxon>lamiids</taxon>
        <taxon>Solanales</taxon>
        <taxon>Solanaceae</taxon>
        <taxon>Solanoideae</taxon>
        <taxon>Solaneae</taxon>
        <taxon>Solanum</taxon>
    </lineage>
</organism>
<dbReference type="EnsemblPlants" id="PGSC0003DMT400097126">
    <property type="protein sequence ID" value="PGSC0003DMT400097126"/>
    <property type="gene ID" value="PGSC0003DMG400046697"/>
</dbReference>